<keyword evidence="16" id="KW-1185">Reference proteome</keyword>
<dbReference type="Gene3D" id="3.20.20.70">
    <property type="entry name" value="Aldolase class I"/>
    <property type="match status" value="1"/>
</dbReference>
<keyword evidence="8" id="KW-0456">Lyase</keyword>
<evidence type="ECO:0000256" key="8">
    <source>
        <dbReference type="ARBA" id="ARBA00023239"/>
    </source>
</evidence>
<comment type="similarity">
    <text evidence="2 14">Belongs to the HisA/HisF family.</text>
</comment>
<accession>A0A0F5FJ80</accession>
<dbReference type="PANTHER" id="PTHR21235">
    <property type="entry name" value="IMIDAZOLE GLYCEROL PHOSPHATE SYNTHASE SUBUNIT HISF/H IGP SYNTHASE SUBUNIT HISF/H"/>
    <property type="match status" value="1"/>
</dbReference>
<dbReference type="SUPFAM" id="SSF51366">
    <property type="entry name" value="Ribulose-phoshate binding barrel"/>
    <property type="match status" value="1"/>
</dbReference>
<comment type="catalytic activity">
    <reaction evidence="13">
        <text>5-[(5-phospho-1-deoxy-D-ribulos-1-ylimino)methylamino]-1-(5-phospho-beta-D-ribosyl)imidazole-4-carboxamide + L-glutamine = D-erythro-1-(imidazol-4-yl)glycerol 3-phosphate + 5-amino-1-(5-phospho-beta-D-ribosyl)imidazole-4-carboxamide + L-glutamate + H(+)</text>
        <dbReference type="Rhea" id="RHEA:24793"/>
        <dbReference type="ChEBI" id="CHEBI:15378"/>
        <dbReference type="ChEBI" id="CHEBI:29985"/>
        <dbReference type="ChEBI" id="CHEBI:58278"/>
        <dbReference type="ChEBI" id="CHEBI:58359"/>
        <dbReference type="ChEBI" id="CHEBI:58475"/>
        <dbReference type="ChEBI" id="CHEBI:58525"/>
        <dbReference type="EC" id="4.3.2.10"/>
    </reaction>
</comment>
<evidence type="ECO:0000256" key="9">
    <source>
        <dbReference type="ARBA" id="ARBA00025475"/>
    </source>
</evidence>
<evidence type="ECO:0000256" key="6">
    <source>
        <dbReference type="ARBA" id="ARBA00022605"/>
    </source>
</evidence>
<dbReference type="InterPro" id="IPR011060">
    <property type="entry name" value="RibuloseP-bd_barrel"/>
</dbReference>
<protein>
    <recommendedName>
        <fullName evidence="5">Imidazole glycerol phosphate synthase subunit HisF</fullName>
        <ecNumber evidence="4">4.3.2.10</ecNumber>
    </recommendedName>
    <alternativeName>
        <fullName evidence="10">IGP synthase cyclase subunit</fullName>
    </alternativeName>
    <alternativeName>
        <fullName evidence="11">IGP synthase subunit HisF</fullName>
    </alternativeName>
    <alternativeName>
        <fullName evidence="12">ImGP synthase subunit HisF</fullName>
    </alternativeName>
</protein>
<dbReference type="STRING" id="429727.VE26_02295"/>
<keyword evidence="6 14" id="KW-0028">Amino-acid biosynthesis</keyword>
<evidence type="ECO:0000256" key="12">
    <source>
        <dbReference type="ARBA" id="ARBA00032401"/>
    </source>
</evidence>
<evidence type="ECO:0000256" key="5">
    <source>
        <dbReference type="ARBA" id="ARBA00016318"/>
    </source>
</evidence>
<dbReference type="OrthoDB" id="9781903at2"/>
<dbReference type="Pfam" id="PF00977">
    <property type="entry name" value="His_biosynth"/>
    <property type="match status" value="1"/>
</dbReference>
<dbReference type="EC" id="4.3.2.10" evidence="4"/>
<comment type="subunit">
    <text evidence="3">Heterodimer of HisH and HisF.</text>
</comment>
<evidence type="ECO:0000256" key="4">
    <source>
        <dbReference type="ARBA" id="ARBA00012809"/>
    </source>
</evidence>
<dbReference type="GO" id="GO:0016829">
    <property type="term" value="F:lyase activity"/>
    <property type="evidence" value="ECO:0007669"/>
    <property type="project" value="UniProtKB-KW"/>
</dbReference>
<organism evidence="15 16">
    <name type="scientific">Devosia chinhatensis</name>
    <dbReference type="NCBI Taxonomy" id="429727"/>
    <lineage>
        <taxon>Bacteria</taxon>
        <taxon>Pseudomonadati</taxon>
        <taxon>Pseudomonadota</taxon>
        <taxon>Alphaproteobacteria</taxon>
        <taxon>Hyphomicrobiales</taxon>
        <taxon>Devosiaceae</taxon>
        <taxon>Devosia</taxon>
    </lineage>
</organism>
<dbReference type="InterPro" id="IPR013785">
    <property type="entry name" value="Aldolase_TIM"/>
</dbReference>
<evidence type="ECO:0000256" key="3">
    <source>
        <dbReference type="ARBA" id="ARBA00011152"/>
    </source>
</evidence>
<keyword evidence="7 14" id="KW-0368">Histidine biosynthesis</keyword>
<comment type="function">
    <text evidence="9">IGPS catalyzes the conversion of PRFAR and glutamine to IGP, AICAR and glutamate. The HisF subunit catalyzes the cyclization activity that produces IGP and AICAR from PRFAR using the ammonia provided by the HisH subunit.</text>
</comment>
<comment type="pathway">
    <text evidence="1">Amino-acid biosynthesis; L-histidine biosynthesis; L-histidine from 5-phospho-alpha-D-ribose 1-diphosphate: step 5/9.</text>
</comment>
<comment type="caution">
    <text evidence="15">The sequence shown here is derived from an EMBL/GenBank/DDBJ whole genome shotgun (WGS) entry which is preliminary data.</text>
</comment>
<evidence type="ECO:0000256" key="2">
    <source>
        <dbReference type="ARBA" id="ARBA00009667"/>
    </source>
</evidence>
<dbReference type="InterPro" id="IPR050064">
    <property type="entry name" value="IGPS_HisA/HisF"/>
</dbReference>
<evidence type="ECO:0000256" key="7">
    <source>
        <dbReference type="ARBA" id="ARBA00023102"/>
    </source>
</evidence>
<evidence type="ECO:0000256" key="10">
    <source>
        <dbReference type="ARBA" id="ARBA00030264"/>
    </source>
</evidence>
<sequence length="260" mass="28235">MLRTRIIPTLLLRNASLVKTERFGRFQYIGDPCNTVRIFNELEVDELAFVDITATREGRTPNLSVLRDIADECFMPLSYGGGISTLEHARSVFQIGFEKVILNSHAETNPALITQIADAYGAQAVVVSIDVRKNLFGQYRVATQGGRKRTRRDPVEWAKEAEQRGAGEILLTSIDREGTWQGQDIELIASVTQAVSIPVIAQGGSGTIGHIADAVKRGGASAVAVGSMVVFQKKGMGVLVNFPDAELLKQALRGTDGPVR</sequence>
<evidence type="ECO:0000256" key="14">
    <source>
        <dbReference type="RuleBase" id="RU003657"/>
    </source>
</evidence>
<dbReference type="UniPathway" id="UPA00031">
    <property type="reaction ID" value="UER00010"/>
</dbReference>
<dbReference type="RefSeq" id="WP_046103590.1">
    <property type="nucleotide sequence ID" value="NZ_JZEY01000054.1"/>
</dbReference>
<dbReference type="PANTHER" id="PTHR21235:SF2">
    <property type="entry name" value="IMIDAZOLE GLYCEROL PHOSPHATE SYNTHASE HISHF"/>
    <property type="match status" value="1"/>
</dbReference>
<reference evidence="15 16" key="1">
    <citation type="submission" date="2015-03" db="EMBL/GenBank/DDBJ databases">
        <authorList>
            <person name="Hassan Y."/>
            <person name="Lepp D."/>
            <person name="Li X.-Z."/>
            <person name="Zhou T."/>
        </authorList>
    </citation>
    <scope>NUCLEOTIDE SEQUENCE [LARGE SCALE GENOMIC DNA]</scope>
    <source>
        <strain evidence="15 16">IPL18</strain>
    </source>
</reference>
<evidence type="ECO:0000256" key="13">
    <source>
        <dbReference type="ARBA" id="ARBA00047838"/>
    </source>
</evidence>
<evidence type="ECO:0000256" key="11">
    <source>
        <dbReference type="ARBA" id="ARBA00031409"/>
    </source>
</evidence>
<dbReference type="NCBIfam" id="NF038364">
    <property type="entry name" value="AglZ_HisF2_fam"/>
    <property type="match status" value="1"/>
</dbReference>
<evidence type="ECO:0000313" key="16">
    <source>
        <dbReference type="Proteomes" id="UP000033649"/>
    </source>
</evidence>
<dbReference type="CDD" id="cd04731">
    <property type="entry name" value="HisF"/>
    <property type="match status" value="1"/>
</dbReference>
<dbReference type="InterPro" id="IPR006062">
    <property type="entry name" value="His_biosynth"/>
</dbReference>
<dbReference type="InterPro" id="IPR004651">
    <property type="entry name" value="HisF"/>
</dbReference>
<dbReference type="GO" id="GO:0000105">
    <property type="term" value="P:L-histidine biosynthetic process"/>
    <property type="evidence" value="ECO:0007669"/>
    <property type="project" value="UniProtKB-UniPathway"/>
</dbReference>
<name>A0A0F5FJ80_9HYPH</name>
<proteinExistence type="inferred from homology"/>
<dbReference type="Proteomes" id="UP000033649">
    <property type="component" value="Unassembled WGS sequence"/>
</dbReference>
<dbReference type="PATRIC" id="fig|429727.3.peg.479"/>
<dbReference type="EMBL" id="JZEY01000054">
    <property type="protein sequence ID" value="KKB08901.1"/>
    <property type="molecule type" value="Genomic_DNA"/>
</dbReference>
<evidence type="ECO:0000313" key="15">
    <source>
        <dbReference type="EMBL" id="KKB08901.1"/>
    </source>
</evidence>
<evidence type="ECO:0000256" key="1">
    <source>
        <dbReference type="ARBA" id="ARBA00005091"/>
    </source>
</evidence>
<dbReference type="GO" id="GO:0000107">
    <property type="term" value="F:imidazoleglycerol-phosphate synthase activity"/>
    <property type="evidence" value="ECO:0007669"/>
    <property type="project" value="InterPro"/>
</dbReference>
<gene>
    <name evidence="15" type="ORF">VE26_02295</name>
</gene>
<dbReference type="AlphaFoldDB" id="A0A0F5FJ80"/>